<dbReference type="InterPro" id="IPR036102">
    <property type="entry name" value="OsmC/Ohrsf"/>
</dbReference>
<dbReference type="InterPro" id="IPR003718">
    <property type="entry name" value="OsmC/Ohr_fam"/>
</dbReference>
<dbReference type="PANTHER" id="PTHR42830">
    <property type="entry name" value="OSMOTICALLY INDUCIBLE FAMILY PROTEIN"/>
    <property type="match status" value="1"/>
</dbReference>
<dbReference type="RefSeq" id="WP_201846153.1">
    <property type="nucleotide sequence ID" value="NZ_JABBYC010000010.1"/>
</dbReference>
<reference evidence="1 2" key="1">
    <citation type="journal article" date="2021" name="Arch. Microbiol.">
        <title>Myceligenerans indicum sp. nov., an actinobacterium isolated from mangrove sediment of Sundarbans, India.</title>
        <authorList>
            <person name="Asha K."/>
            <person name="Bhadury P."/>
        </authorList>
    </citation>
    <scope>NUCLEOTIDE SEQUENCE [LARGE SCALE GENOMIC DNA]</scope>
    <source>
        <strain evidence="1 2">I2</strain>
    </source>
</reference>
<dbReference type="Gene3D" id="3.30.300.20">
    <property type="match status" value="1"/>
</dbReference>
<proteinExistence type="predicted"/>
<keyword evidence="2" id="KW-1185">Reference proteome</keyword>
<dbReference type="SUPFAM" id="SSF82784">
    <property type="entry name" value="OsmC-like"/>
    <property type="match status" value="1"/>
</dbReference>
<dbReference type="InterPro" id="IPR015946">
    <property type="entry name" value="KH_dom-like_a/b"/>
</dbReference>
<accession>A0ABS1LJC7</accession>
<name>A0ABS1LJC7_9MICO</name>
<dbReference type="Pfam" id="PF02566">
    <property type="entry name" value="OsmC"/>
    <property type="match status" value="1"/>
</dbReference>
<gene>
    <name evidence="1" type="ORF">HGK34_08515</name>
</gene>
<dbReference type="EMBL" id="JABBYC010000010">
    <property type="protein sequence ID" value="MBL0886312.1"/>
    <property type="molecule type" value="Genomic_DNA"/>
</dbReference>
<comment type="caution">
    <text evidence="1">The sequence shown here is derived from an EMBL/GenBank/DDBJ whole genome shotgun (WGS) entry which is preliminary data.</text>
</comment>
<dbReference type="InterPro" id="IPR052707">
    <property type="entry name" value="OsmC_Ohr_Peroxiredoxin"/>
</dbReference>
<evidence type="ECO:0000313" key="2">
    <source>
        <dbReference type="Proteomes" id="UP000675409"/>
    </source>
</evidence>
<organism evidence="1 2">
    <name type="scientific">Myceligenerans indicum</name>
    <dbReference type="NCBI Taxonomy" id="2593663"/>
    <lineage>
        <taxon>Bacteria</taxon>
        <taxon>Bacillati</taxon>
        <taxon>Actinomycetota</taxon>
        <taxon>Actinomycetes</taxon>
        <taxon>Micrococcales</taxon>
        <taxon>Promicromonosporaceae</taxon>
        <taxon>Myceligenerans</taxon>
    </lineage>
</organism>
<protein>
    <submittedName>
        <fullName evidence="1">OsmC family protein</fullName>
    </submittedName>
</protein>
<dbReference type="PANTHER" id="PTHR42830:SF2">
    <property type="entry name" value="OSMC_OHR FAMILY PROTEIN"/>
    <property type="match status" value="1"/>
</dbReference>
<sequence length="163" mass="17509">MSGATHDYAVEVTWTGAGETGTSSYTAYSRDHDVVLPHKPALPGTADPAFRGDPGRYSPEELFVASLSQCHMLWFLHLAASSGLVVREYTDSATGTMRVESRGEGQFTDITLHPRIVVDGGELATDEQIAALHHKAHAMCFIARSVNFPVLVEPAPLAAAHHA</sequence>
<evidence type="ECO:0000313" key="1">
    <source>
        <dbReference type="EMBL" id="MBL0886312.1"/>
    </source>
</evidence>
<dbReference type="Proteomes" id="UP000675409">
    <property type="component" value="Unassembled WGS sequence"/>
</dbReference>